<dbReference type="RefSeq" id="WP_010412516.1">
    <property type="nucleotide sequence ID" value="NZ_MCRM02000040.1"/>
</dbReference>
<feature type="binding site" evidence="2">
    <location>
        <position position="20"/>
    </location>
    <ligand>
        <name>Mg(2+)</name>
        <dbReference type="ChEBI" id="CHEBI:18420"/>
        <label>3</label>
    </ligand>
</feature>
<feature type="binding site" evidence="2">
    <location>
        <position position="62"/>
    </location>
    <ligand>
        <name>Mg(2+)</name>
        <dbReference type="ChEBI" id="CHEBI:18420"/>
        <label>4</label>
    </ligand>
</feature>
<feature type="binding site" evidence="2">
    <location>
        <position position="62"/>
    </location>
    <ligand>
        <name>Mg(2+)</name>
        <dbReference type="ChEBI" id="CHEBI:18420"/>
        <label>2</label>
    </ligand>
</feature>
<feature type="binding site" evidence="2">
    <location>
        <position position="32"/>
    </location>
    <ligand>
        <name>Mg(2+)</name>
        <dbReference type="ChEBI" id="CHEBI:18420"/>
        <label>1</label>
    </ligand>
</feature>
<comment type="similarity">
    <text evidence="2">Belongs to the thiamine-monophosphate kinase family.</text>
</comment>
<reference evidence="5" key="1">
    <citation type="submission" date="2018-01" db="EMBL/GenBank/DDBJ databases">
        <title>Genomic characterization of Leptospira inadai serogroup Lyme isolated from captured rat in Brazil and comparative analysis with human reference strain.</title>
        <authorList>
            <person name="Moreno L.Z."/>
            <person name="Loureiro A.P."/>
            <person name="Miraglia F."/>
            <person name="Kremer F.S."/>
            <person name="Eslabao M.R."/>
            <person name="Dellagostin O.A."/>
            <person name="Lilenbaum W."/>
            <person name="Moreno A.M."/>
        </authorList>
    </citation>
    <scope>NUCLEOTIDE SEQUENCE [LARGE SCALE GENOMIC DNA]</scope>
    <source>
        <strain evidence="5">M34/99</strain>
    </source>
</reference>
<feature type="binding site" evidence="2">
    <location>
        <position position="205"/>
    </location>
    <ligand>
        <name>Mg(2+)</name>
        <dbReference type="ChEBI" id="CHEBI:18420"/>
        <label>5</label>
    </ligand>
</feature>
<organism evidence="5 6">
    <name type="scientific">Leptospira inadai serovar Lyme</name>
    <dbReference type="NCBI Taxonomy" id="293084"/>
    <lineage>
        <taxon>Bacteria</taxon>
        <taxon>Pseudomonadati</taxon>
        <taxon>Spirochaetota</taxon>
        <taxon>Spirochaetia</taxon>
        <taxon>Leptospirales</taxon>
        <taxon>Leptospiraceae</taxon>
        <taxon>Leptospira</taxon>
    </lineage>
</organism>
<dbReference type="InterPro" id="IPR006283">
    <property type="entry name" value="ThiL-like"/>
</dbReference>
<evidence type="ECO:0000259" key="4">
    <source>
        <dbReference type="Pfam" id="PF02769"/>
    </source>
</evidence>
<keyword evidence="6" id="KW-1185">Reference proteome</keyword>
<dbReference type="Gene3D" id="3.90.650.10">
    <property type="entry name" value="PurM-like C-terminal domain"/>
    <property type="match status" value="1"/>
</dbReference>
<feature type="binding site" evidence="2">
    <location>
        <position position="33"/>
    </location>
    <ligand>
        <name>Mg(2+)</name>
        <dbReference type="ChEBI" id="CHEBI:18420"/>
        <label>2</label>
    </ligand>
</feature>
<dbReference type="Gene3D" id="3.30.1330.10">
    <property type="entry name" value="PurM-like, N-terminal domain"/>
    <property type="match status" value="1"/>
</dbReference>
<gene>
    <name evidence="2" type="primary">thiL</name>
    <name evidence="5" type="ORF">BES34_020850</name>
</gene>
<name>A0ABX4YCS8_9LEPT</name>
<proteinExistence type="inferred from homology"/>
<comment type="pathway">
    <text evidence="2">Cofactor biosynthesis; thiamine diphosphate biosynthesis; thiamine diphosphate from thiamine phosphate: step 1/1.</text>
</comment>
<keyword evidence="2" id="KW-0067">ATP-binding</keyword>
<dbReference type="InterPro" id="IPR036676">
    <property type="entry name" value="PurM-like_C_sf"/>
</dbReference>
<feature type="binding site" evidence="2">
    <location>
        <position position="249"/>
    </location>
    <ligand>
        <name>substrate</name>
    </ligand>
</feature>
<feature type="binding site" evidence="2">
    <location>
        <position position="33"/>
    </location>
    <ligand>
        <name>Mg(2+)</name>
        <dbReference type="ChEBI" id="CHEBI:18420"/>
        <label>1</label>
    </ligand>
</feature>
<keyword evidence="2" id="KW-0479">Metal-binding</keyword>
<dbReference type="SUPFAM" id="SSF56042">
    <property type="entry name" value="PurM C-terminal domain-like"/>
    <property type="match status" value="1"/>
</dbReference>
<dbReference type="CDD" id="cd02194">
    <property type="entry name" value="ThiL"/>
    <property type="match status" value="1"/>
</dbReference>
<protein>
    <recommendedName>
        <fullName evidence="2">Thiamine-monophosphate kinase</fullName>
        <shortName evidence="2">TMP kinase</shortName>
        <shortName evidence="2">Thiamine-phosphate kinase</shortName>
        <ecNumber evidence="2">2.7.4.16</ecNumber>
    </recommendedName>
</protein>
<evidence type="ECO:0000313" key="6">
    <source>
        <dbReference type="Proteomes" id="UP000094669"/>
    </source>
</evidence>
<feature type="domain" description="PurM-like N-terminal" evidence="3">
    <location>
        <begin position="25"/>
        <end position="126"/>
    </location>
</feature>
<dbReference type="SUPFAM" id="SSF55326">
    <property type="entry name" value="PurM N-terminal domain-like"/>
    <property type="match status" value="1"/>
</dbReference>
<comment type="caution">
    <text evidence="5">The sequence shown here is derived from an EMBL/GenBank/DDBJ whole genome shotgun (WGS) entry which is preliminary data.</text>
</comment>
<dbReference type="Pfam" id="PF02769">
    <property type="entry name" value="AIRS_C"/>
    <property type="match status" value="1"/>
</dbReference>
<feature type="binding site" evidence="2">
    <location>
        <position position="204"/>
    </location>
    <ligand>
        <name>ATP</name>
        <dbReference type="ChEBI" id="CHEBI:30616"/>
    </ligand>
</feature>
<comment type="miscellaneous">
    <text evidence="2">Reaction mechanism of ThiL seems to utilize a direct, inline transfer of the gamma-phosphate of ATP to TMP rather than a phosphorylated enzyme intermediate.</text>
</comment>
<evidence type="ECO:0000259" key="3">
    <source>
        <dbReference type="Pfam" id="PF00586"/>
    </source>
</evidence>
<keyword evidence="2" id="KW-0547">Nucleotide-binding</keyword>
<feature type="binding site" evidence="2">
    <location>
        <position position="20"/>
    </location>
    <ligand>
        <name>Mg(2+)</name>
        <dbReference type="ChEBI" id="CHEBI:18420"/>
        <label>4</label>
    </ligand>
</feature>
<comment type="caution">
    <text evidence="2">Lacks conserved residue(s) required for the propagation of feature annotation.</text>
</comment>
<sequence>MNEEELISSLYPAGKEQESDCYLGTDGCLITTDTIVEGTHFRLDWTSPADLARKLIEVNVSDIAAANGVPQKAFFNFGLSPSCNRKEFLNPFVQTFKETLYYYGIELCGGDTYRSQELNLTLTLLGKSESPVSRKGGRAGDRVYLTGHVGASLLGYKILDGFTPSLPTSLRETSIDRHLRPRSRLSISRSLYSSHKIHAGMDLTDGLIQDLGKLAKVSQLVIEIELNRVPVLDGIETAIGLDGILSSGEELELLFLSPDLIPSRWESVDITPIGSVRSTKENEVPRVDFLLNDRLFLPTETGFRHFT</sequence>
<feature type="binding site" evidence="2">
    <location>
        <position position="303"/>
    </location>
    <ligand>
        <name>substrate</name>
    </ligand>
</feature>
<feature type="binding site" evidence="2">
    <location>
        <position position="40"/>
    </location>
    <ligand>
        <name>substrate</name>
    </ligand>
</feature>
<feature type="binding site" evidence="2">
    <location>
        <position position="111"/>
    </location>
    <ligand>
        <name>Mg(2+)</name>
        <dbReference type="ChEBI" id="CHEBI:18420"/>
        <label>1</label>
    </ligand>
</feature>
<dbReference type="HAMAP" id="MF_02128">
    <property type="entry name" value="TMP_kinase"/>
    <property type="match status" value="1"/>
</dbReference>
<feature type="domain" description="PurM-like C-terminal" evidence="4">
    <location>
        <begin position="138"/>
        <end position="253"/>
    </location>
</feature>
<feature type="binding site" evidence="2">
    <location>
        <position position="62"/>
    </location>
    <ligand>
        <name>Mg(2+)</name>
        <dbReference type="ChEBI" id="CHEBI:18420"/>
        <label>3</label>
    </ligand>
</feature>
<keyword evidence="2" id="KW-0808">Transferase</keyword>
<evidence type="ECO:0000256" key="1">
    <source>
        <dbReference type="ARBA" id="ARBA00022977"/>
    </source>
</evidence>
<keyword evidence="1 2" id="KW-0784">Thiamine biosynthesis</keyword>
<dbReference type="Proteomes" id="UP000094669">
    <property type="component" value="Unassembled WGS sequence"/>
</dbReference>
<dbReference type="EC" id="2.7.4.16" evidence="2"/>
<feature type="binding site" evidence="2">
    <location>
        <begin position="110"/>
        <end position="111"/>
    </location>
    <ligand>
        <name>ATP</name>
        <dbReference type="ChEBI" id="CHEBI:30616"/>
    </ligand>
</feature>
<dbReference type="InterPro" id="IPR016188">
    <property type="entry name" value="PurM-like_N"/>
</dbReference>
<comment type="function">
    <text evidence="2">Catalyzes the ATP-dependent phosphorylation of thiamine-monophosphate (TMP) to form thiamine-pyrophosphate (TPP), the active form of vitamin B1.</text>
</comment>
<evidence type="ECO:0000256" key="2">
    <source>
        <dbReference type="HAMAP-Rule" id="MF_02128"/>
    </source>
</evidence>
<dbReference type="GO" id="GO:0016301">
    <property type="term" value="F:kinase activity"/>
    <property type="evidence" value="ECO:0007669"/>
    <property type="project" value="UniProtKB-KW"/>
</dbReference>
<feature type="binding site" evidence="2">
    <location>
        <position position="202"/>
    </location>
    <ligand>
        <name>Mg(2+)</name>
        <dbReference type="ChEBI" id="CHEBI:18420"/>
        <label>3</label>
    </ligand>
</feature>
<dbReference type="Pfam" id="PF00586">
    <property type="entry name" value="AIRS"/>
    <property type="match status" value="1"/>
</dbReference>
<dbReference type="PANTHER" id="PTHR30270:SF0">
    <property type="entry name" value="THIAMINE-MONOPHOSPHATE KINASE"/>
    <property type="match status" value="1"/>
</dbReference>
<dbReference type="PANTHER" id="PTHR30270">
    <property type="entry name" value="THIAMINE-MONOPHOSPHATE KINASE"/>
    <property type="match status" value="1"/>
</dbReference>
<dbReference type="InterPro" id="IPR036921">
    <property type="entry name" value="PurM-like_N_sf"/>
</dbReference>
<dbReference type="EMBL" id="MCRM02000040">
    <property type="protein sequence ID" value="PNV71754.1"/>
    <property type="molecule type" value="Genomic_DNA"/>
</dbReference>
<dbReference type="InterPro" id="IPR010918">
    <property type="entry name" value="PurM-like_C_dom"/>
</dbReference>
<feature type="binding site" evidence="2">
    <location>
        <position position="31"/>
    </location>
    <ligand>
        <name>Mg(2+)</name>
        <dbReference type="ChEBI" id="CHEBI:18420"/>
        <label>4</label>
    </ligand>
</feature>
<evidence type="ECO:0000313" key="5">
    <source>
        <dbReference type="EMBL" id="PNV71754.1"/>
    </source>
</evidence>
<dbReference type="PIRSF" id="PIRSF005303">
    <property type="entry name" value="Thiam_monoph_kin"/>
    <property type="match status" value="1"/>
</dbReference>
<comment type="catalytic activity">
    <reaction evidence="2">
        <text>thiamine phosphate + ATP = thiamine diphosphate + ADP</text>
        <dbReference type="Rhea" id="RHEA:15913"/>
        <dbReference type="ChEBI" id="CHEBI:30616"/>
        <dbReference type="ChEBI" id="CHEBI:37575"/>
        <dbReference type="ChEBI" id="CHEBI:58937"/>
        <dbReference type="ChEBI" id="CHEBI:456216"/>
        <dbReference type="EC" id="2.7.4.16"/>
    </reaction>
</comment>
<accession>A0ABX4YCS8</accession>
<feature type="binding site" evidence="2">
    <location>
        <position position="134"/>
    </location>
    <ligand>
        <name>ATP</name>
        <dbReference type="ChEBI" id="CHEBI:30616"/>
    </ligand>
</feature>
<keyword evidence="2" id="KW-0460">Magnesium</keyword>
<keyword evidence="2 5" id="KW-0418">Kinase</keyword>